<reference evidence="1 2" key="1">
    <citation type="submission" date="2020-06" db="EMBL/GenBank/DDBJ databases">
        <title>Altererythrobacter lutimaris sp. nov., a marine bacterium isolated from a tidal flat.</title>
        <authorList>
            <person name="Kim D."/>
            <person name="Yoo Y."/>
            <person name="Kim J.-J."/>
        </authorList>
    </citation>
    <scope>NUCLEOTIDE SEQUENCE [LARGE SCALE GENOMIC DNA]</scope>
    <source>
        <strain evidence="1 2">JGD-16</strain>
    </source>
</reference>
<proteinExistence type="predicted"/>
<organism evidence="1 2">
    <name type="scientific">Altererythrobacter lutimaris</name>
    <dbReference type="NCBI Taxonomy" id="2743979"/>
    <lineage>
        <taxon>Bacteria</taxon>
        <taxon>Pseudomonadati</taxon>
        <taxon>Pseudomonadota</taxon>
        <taxon>Alphaproteobacteria</taxon>
        <taxon>Sphingomonadales</taxon>
        <taxon>Erythrobacteraceae</taxon>
        <taxon>Altererythrobacter</taxon>
    </lineage>
</organism>
<dbReference type="EMBL" id="JABWTA010000001">
    <property type="protein sequence ID" value="NVE93384.1"/>
    <property type="molecule type" value="Genomic_DNA"/>
</dbReference>
<evidence type="ECO:0000313" key="2">
    <source>
        <dbReference type="Proteomes" id="UP000546031"/>
    </source>
</evidence>
<protein>
    <submittedName>
        <fullName evidence="1">Uncharacterized protein</fullName>
    </submittedName>
</protein>
<dbReference type="AlphaFoldDB" id="A0A850H2N3"/>
<keyword evidence="2" id="KW-1185">Reference proteome</keyword>
<comment type="caution">
    <text evidence="1">The sequence shown here is derived from an EMBL/GenBank/DDBJ whole genome shotgun (WGS) entry which is preliminary data.</text>
</comment>
<sequence>MNSLAYRKTYALDRRFSVEFSLDGDRFDAFWSPHQPKGRKARSILPAYRKARNDFLGSLDLGVMVVEL</sequence>
<dbReference type="RefSeq" id="WP_176271756.1">
    <property type="nucleotide sequence ID" value="NZ_JABWTA010000001.1"/>
</dbReference>
<evidence type="ECO:0000313" key="1">
    <source>
        <dbReference type="EMBL" id="NVE93384.1"/>
    </source>
</evidence>
<dbReference type="Proteomes" id="UP000546031">
    <property type="component" value="Unassembled WGS sequence"/>
</dbReference>
<gene>
    <name evidence="1" type="ORF">HUO12_00570</name>
</gene>
<accession>A0A850H2N3</accession>
<name>A0A850H2N3_9SPHN</name>